<dbReference type="Proteomes" id="UP000671960">
    <property type="component" value="Chromosome"/>
</dbReference>
<dbReference type="Gene3D" id="1.10.10.10">
    <property type="entry name" value="Winged helix-like DNA-binding domain superfamily/Winged helix DNA-binding domain"/>
    <property type="match status" value="1"/>
</dbReference>
<sequence>MLRVPVEEKRVNSIRQRVAAKAAISLSLADASFVVDEKMKLFEMNFHAETLISKGSFVRCRQGLISFRNDALNNIIVEQVKMLNASPLGSPQMLGVQCGFKSLIIKFTRISRDLGNPLLNASELILFSIIDASLRKGELDINLLKNLYKVTNTEAKLCRLLAKGCSLIESAQMIGITYEHARQRIKIILGKTGTKNKTELTSLLNQLICWVGC</sequence>
<name>A0ABX7USN9_9GAMM</name>
<accession>A0ABX7USN9</accession>
<keyword evidence="2" id="KW-1185">Reference proteome</keyword>
<evidence type="ECO:0000313" key="2">
    <source>
        <dbReference type="Proteomes" id="UP000671960"/>
    </source>
</evidence>
<dbReference type="RefSeq" id="WP_208230236.1">
    <property type="nucleotide sequence ID" value="NZ_CP050854.1"/>
</dbReference>
<dbReference type="InterPro" id="IPR016032">
    <property type="entry name" value="Sig_transdc_resp-reg_C-effctor"/>
</dbReference>
<gene>
    <name evidence="1" type="ORF">HC231_06435</name>
</gene>
<protein>
    <submittedName>
        <fullName evidence="1">Helix-turn-helix transcriptional regulator</fullName>
    </submittedName>
</protein>
<dbReference type="SUPFAM" id="SSF46894">
    <property type="entry name" value="C-terminal effector domain of the bipartite response regulators"/>
    <property type="match status" value="1"/>
</dbReference>
<reference evidence="1 2" key="1">
    <citation type="submission" date="2020-03" db="EMBL/GenBank/DDBJ databases">
        <authorList>
            <person name="Bakhshi Ganjeh M."/>
        </authorList>
    </citation>
    <scope>NUCLEOTIDE SEQUENCE [LARGE SCALE GENOMIC DNA]</scope>
    <source>
        <strain evidence="2">Iran 50</strain>
    </source>
</reference>
<evidence type="ECO:0000313" key="1">
    <source>
        <dbReference type="EMBL" id="QTF07602.1"/>
    </source>
</evidence>
<dbReference type="EMBL" id="CP050854">
    <property type="protein sequence ID" value="QTF07602.1"/>
    <property type="molecule type" value="Genomic_DNA"/>
</dbReference>
<proteinExistence type="predicted"/>
<organism evidence="1 2">
    <name type="scientific">Brenneria izadpanahii</name>
    <dbReference type="NCBI Taxonomy" id="2722756"/>
    <lineage>
        <taxon>Bacteria</taxon>
        <taxon>Pseudomonadati</taxon>
        <taxon>Pseudomonadota</taxon>
        <taxon>Gammaproteobacteria</taxon>
        <taxon>Enterobacterales</taxon>
        <taxon>Pectobacteriaceae</taxon>
        <taxon>Brenneria</taxon>
    </lineage>
</organism>
<dbReference type="InterPro" id="IPR036388">
    <property type="entry name" value="WH-like_DNA-bd_sf"/>
</dbReference>